<accession>A0AA40A2Z9</accession>
<reference evidence="2" key="1">
    <citation type="submission" date="2023-06" db="EMBL/GenBank/DDBJ databases">
        <title>Genome-scale phylogeny and comparative genomics of the fungal order Sordariales.</title>
        <authorList>
            <consortium name="Lawrence Berkeley National Laboratory"/>
            <person name="Hensen N."/>
            <person name="Bonometti L."/>
            <person name="Westerberg I."/>
            <person name="Brannstrom I.O."/>
            <person name="Guillou S."/>
            <person name="Cros-Aarteil S."/>
            <person name="Calhoun S."/>
            <person name="Haridas S."/>
            <person name="Kuo A."/>
            <person name="Mondo S."/>
            <person name="Pangilinan J."/>
            <person name="Riley R."/>
            <person name="Labutti K."/>
            <person name="Andreopoulos B."/>
            <person name="Lipzen A."/>
            <person name="Chen C."/>
            <person name="Yanf M."/>
            <person name="Daum C."/>
            <person name="Ng V."/>
            <person name="Clum A."/>
            <person name="Steindorff A."/>
            <person name="Ohm R."/>
            <person name="Martin F."/>
            <person name="Silar P."/>
            <person name="Natvig D."/>
            <person name="Lalanne C."/>
            <person name="Gautier V."/>
            <person name="Ament-Velasquez S.L."/>
            <person name="Kruys A."/>
            <person name="Hutchinson M.I."/>
            <person name="Powell A.J."/>
            <person name="Barry K."/>
            <person name="Miller A.N."/>
            <person name="Grigoriev I.V."/>
            <person name="Debuchy R."/>
            <person name="Gladieux P."/>
            <person name="Thoren M.H."/>
            <person name="Johannesson H."/>
        </authorList>
    </citation>
    <scope>NUCLEOTIDE SEQUENCE</scope>
    <source>
        <strain evidence="2">SMH4607-1</strain>
    </source>
</reference>
<gene>
    <name evidence="2" type="ORF">B0H67DRAFT_648421</name>
</gene>
<proteinExistence type="predicted"/>
<evidence type="ECO:0000256" key="1">
    <source>
        <dbReference type="SAM" id="MobiDB-lite"/>
    </source>
</evidence>
<dbReference type="AlphaFoldDB" id="A0AA40A2Z9"/>
<organism evidence="2 3">
    <name type="scientific">Lasiosphaeris hirsuta</name>
    <dbReference type="NCBI Taxonomy" id="260670"/>
    <lineage>
        <taxon>Eukaryota</taxon>
        <taxon>Fungi</taxon>
        <taxon>Dikarya</taxon>
        <taxon>Ascomycota</taxon>
        <taxon>Pezizomycotina</taxon>
        <taxon>Sordariomycetes</taxon>
        <taxon>Sordariomycetidae</taxon>
        <taxon>Sordariales</taxon>
        <taxon>Lasiosphaeriaceae</taxon>
        <taxon>Lasiosphaeris</taxon>
    </lineage>
</organism>
<keyword evidence="3" id="KW-1185">Reference proteome</keyword>
<evidence type="ECO:0000313" key="2">
    <source>
        <dbReference type="EMBL" id="KAK0708344.1"/>
    </source>
</evidence>
<name>A0AA40A2Z9_9PEZI</name>
<feature type="region of interest" description="Disordered" evidence="1">
    <location>
        <begin position="106"/>
        <end position="142"/>
    </location>
</feature>
<sequence length="190" mass="20848">MATSNNVPDSPNLVSPAALHAVVGQDFSITQLTHWANAGDIFVVLGWRFDVTEELPEIRTSHRLTLDGSDSFIGMIFGSSIDWAWRVATRLSSFNQTQGCTAEAAAPAAKSITQGRTPARGTGAVTGATRRPSRREHHSGRVEASHRLLEARARYGNERFQTTGDSSEFEKALELSRMMAISQLQQHQKQ</sequence>
<dbReference type="Proteomes" id="UP001172102">
    <property type="component" value="Unassembled WGS sequence"/>
</dbReference>
<dbReference type="EMBL" id="JAUKUA010000006">
    <property type="protein sequence ID" value="KAK0708344.1"/>
    <property type="molecule type" value="Genomic_DNA"/>
</dbReference>
<evidence type="ECO:0000313" key="3">
    <source>
        <dbReference type="Proteomes" id="UP001172102"/>
    </source>
</evidence>
<comment type="caution">
    <text evidence="2">The sequence shown here is derived from an EMBL/GenBank/DDBJ whole genome shotgun (WGS) entry which is preliminary data.</text>
</comment>
<protein>
    <submittedName>
        <fullName evidence="2">Uncharacterized protein</fullName>
    </submittedName>
</protein>